<proteinExistence type="predicted"/>
<feature type="domain" description="Pyrrolo-quinoline quinone repeat" evidence="1">
    <location>
        <begin position="174"/>
        <end position="400"/>
    </location>
</feature>
<dbReference type="InterPro" id="IPR015943">
    <property type="entry name" value="WD40/YVTN_repeat-like_dom_sf"/>
</dbReference>
<evidence type="ECO:0000313" key="2">
    <source>
        <dbReference type="EMBL" id="GIF97583.1"/>
    </source>
</evidence>
<comment type="caution">
    <text evidence="2">The sequence shown here is derived from an EMBL/GenBank/DDBJ whole genome shotgun (WGS) entry which is preliminary data.</text>
</comment>
<gene>
    <name evidence="2" type="ORF">Cci01nite_26770</name>
</gene>
<dbReference type="InterPro" id="IPR002372">
    <property type="entry name" value="PQQ_rpt_dom"/>
</dbReference>
<dbReference type="EMBL" id="BONH01000009">
    <property type="protein sequence ID" value="GIF97583.1"/>
    <property type="molecule type" value="Genomic_DNA"/>
</dbReference>
<keyword evidence="3" id="KW-1185">Reference proteome</keyword>
<evidence type="ECO:0000313" key="3">
    <source>
        <dbReference type="Proteomes" id="UP000659904"/>
    </source>
</evidence>
<dbReference type="InterPro" id="IPR011044">
    <property type="entry name" value="Quino_amine_DH_bsu"/>
</dbReference>
<sequence length="422" mass="43896">MGDGATTLDTLLAGEPSAEAWADAVPLLERARPDDLAFVRSRLLDWPARCRPMPDSWWDEQRAGRHRPWHRLAAWRELGDLDDVQSGGTPRSPGEDDFANFGEGAVAVACPPDPAWLVLCAAAEWHHSGGDIVVWGTGPQVPGRVLLDGSGFHDEALDVQLSPDGSVAVASVEGRLHAWRTPDGEALWQLDLGPARESVDDFDMALMTVRIGFSGDGRRVAAGSVGRGLRVIDPGTGEVLVELQVDTCGPVVLDYQGRLLAHAGEAGAIVVRDAASGTIRFHHHTGLSAVNALAFAPDGTGLLVAGGAPDDTPAAVLLTLDGDRVVDGRLVRPEGLPPDLSGQSPLAAVSTRCVWGGHGPLVLAVDDGGAVLFDAAGSLLWTEPAGAVGGFSPAGDLLAVLGDTVGVVLLDGLRPTPPATDR</sequence>
<dbReference type="Gene3D" id="2.130.10.10">
    <property type="entry name" value="YVTN repeat-like/Quinoprotein amine dehydrogenase"/>
    <property type="match status" value="2"/>
</dbReference>
<dbReference type="Proteomes" id="UP000659904">
    <property type="component" value="Unassembled WGS sequence"/>
</dbReference>
<accession>A0A8J3KEL3</accession>
<dbReference type="SUPFAM" id="SSF50969">
    <property type="entry name" value="YVTN repeat-like/Quinoprotein amine dehydrogenase"/>
    <property type="match status" value="1"/>
</dbReference>
<reference evidence="2 3" key="1">
    <citation type="submission" date="2021-01" db="EMBL/GenBank/DDBJ databases">
        <title>Whole genome shotgun sequence of Catellatospora citrea NBRC 14495.</title>
        <authorList>
            <person name="Komaki H."/>
            <person name="Tamura T."/>
        </authorList>
    </citation>
    <scope>NUCLEOTIDE SEQUENCE [LARGE SCALE GENOMIC DNA]</scope>
    <source>
        <strain evidence="2 3">NBRC 14495</strain>
    </source>
</reference>
<organism evidence="2 3">
    <name type="scientific">Catellatospora citrea</name>
    <dbReference type="NCBI Taxonomy" id="53366"/>
    <lineage>
        <taxon>Bacteria</taxon>
        <taxon>Bacillati</taxon>
        <taxon>Actinomycetota</taxon>
        <taxon>Actinomycetes</taxon>
        <taxon>Micromonosporales</taxon>
        <taxon>Micromonosporaceae</taxon>
        <taxon>Catellatospora</taxon>
    </lineage>
</organism>
<dbReference type="AlphaFoldDB" id="A0A8J3KEL3"/>
<dbReference type="RefSeq" id="WP_120315114.1">
    <property type="nucleotide sequence ID" value="NZ_BONH01000009.1"/>
</dbReference>
<evidence type="ECO:0000259" key="1">
    <source>
        <dbReference type="Pfam" id="PF13360"/>
    </source>
</evidence>
<name>A0A8J3KEL3_9ACTN</name>
<dbReference type="Pfam" id="PF13360">
    <property type="entry name" value="PQQ_2"/>
    <property type="match status" value="1"/>
</dbReference>
<protein>
    <recommendedName>
        <fullName evidence="1">Pyrrolo-quinoline quinone repeat domain-containing protein</fullName>
    </recommendedName>
</protein>